<evidence type="ECO:0000256" key="1">
    <source>
        <dbReference type="ARBA" id="ARBA00004409"/>
    </source>
</evidence>
<dbReference type="PANTHER" id="PTHR12791">
    <property type="entry name" value="GOLGI SNARE BET1-RELATED"/>
    <property type="match status" value="1"/>
</dbReference>
<dbReference type="GO" id="GO:0005484">
    <property type="term" value="F:SNAP receptor activity"/>
    <property type="evidence" value="ECO:0007669"/>
    <property type="project" value="InterPro"/>
</dbReference>
<keyword evidence="8" id="KW-0175">Coiled coil</keyword>
<keyword evidence="6 10" id="KW-1133">Transmembrane helix</keyword>
<dbReference type="Gene3D" id="1.20.5.110">
    <property type="match status" value="1"/>
</dbReference>
<dbReference type="Proteomes" id="UP001292094">
    <property type="component" value="Unassembled WGS sequence"/>
</dbReference>
<dbReference type="Pfam" id="PF09177">
    <property type="entry name" value="STX6_10_61_N"/>
    <property type="match status" value="1"/>
</dbReference>
<comment type="similarity">
    <text evidence="2">Belongs to the syntaxin family.</text>
</comment>
<evidence type="ECO:0000256" key="7">
    <source>
        <dbReference type="ARBA" id="ARBA00023034"/>
    </source>
</evidence>
<evidence type="ECO:0000313" key="12">
    <source>
        <dbReference type="EMBL" id="KAK4326374.1"/>
    </source>
</evidence>
<reference evidence="12" key="1">
    <citation type="submission" date="2023-11" db="EMBL/GenBank/DDBJ databases">
        <title>Genome assemblies of two species of porcelain crab, Petrolisthes cinctipes and Petrolisthes manimaculis (Anomura: Porcellanidae).</title>
        <authorList>
            <person name="Angst P."/>
        </authorList>
    </citation>
    <scope>NUCLEOTIDE SEQUENCE</scope>
    <source>
        <strain evidence="12">PB745_02</strain>
        <tissue evidence="12">Gill</tissue>
    </source>
</reference>
<keyword evidence="3" id="KW-0813">Transport</keyword>
<dbReference type="SMART" id="SM00397">
    <property type="entry name" value="t_SNARE"/>
    <property type="match status" value="1"/>
</dbReference>
<keyword evidence="13" id="KW-1185">Reference proteome</keyword>
<evidence type="ECO:0000256" key="10">
    <source>
        <dbReference type="SAM" id="Phobius"/>
    </source>
</evidence>
<evidence type="ECO:0000256" key="3">
    <source>
        <dbReference type="ARBA" id="ARBA00022448"/>
    </source>
</evidence>
<feature type="transmembrane region" description="Helical" evidence="10">
    <location>
        <begin position="123"/>
        <end position="142"/>
    </location>
</feature>
<feature type="transmembrane region" description="Helical" evidence="10">
    <location>
        <begin position="316"/>
        <end position="335"/>
    </location>
</feature>
<dbReference type="InterPro" id="IPR015260">
    <property type="entry name" value="Syntaxin-6/10/61_N"/>
</dbReference>
<proteinExistence type="inferred from homology"/>
<keyword evidence="7" id="KW-0333">Golgi apparatus</keyword>
<evidence type="ECO:0000313" key="13">
    <source>
        <dbReference type="Proteomes" id="UP001292094"/>
    </source>
</evidence>
<dbReference type="SUPFAM" id="SSF47661">
    <property type="entry name" value="t-snare proteins"/>
    <property type="match status" value="1"/>
</dbReference>
<dbReference type="Gene3D" id="1.20.58.90">
    <property type="match status" value="1"/>
</dbReference>
<evidence type="ECO:0000256" key="5">
    <source>
        <dbReference type="ARBA" id="ARBA00022927"/>
    </source>
</evidence>
<protein>
    <recommendedName>
        <fullName evidence="11">t-SNARE coiled-coil homology domain-containing protein</fullName>
    </recommendedName>
</protein>
<dbReference type="AlphaFoldDB" id="A0AAE1UQC2"/>
<dbReference type="InterPro" id="IPR006012">
    <property type="entry name" value="Syntaxin/epimorphin_CS"/>
</dbReference>
<keyword evidence="4 10" id="KW-0812">Transmembrane</keyword>
<evidence type="ECO:0000256" key="4">
    <source>
        <dbReference type="ARBA" id="ARBA00022692"/>
    </source>
</evidence>
<name>A0AAE1UQC2_9EUCA</name>
<dbReference type="FunFam" id="1.20.5.110:FF:000006">
    <property type="entry name" value="Syntaxin 6"/>
    <property type="match status" value="1"/>
</dbReference>
<comment type="subcellular location">
    <subcellularLocation>
        <location evidence="1">Golgi apparatus membrane</location>
        <topology evidence="1">Single-pass type IV membrane protein</topology>
    </subcellularLocation>
</comment>
<keyword evidence="5" id="KW-0653">Protein transport</keyword>
<dbReference type="GO" id="GO:0048193">
    <property type="term" value="P:Golgi vesicle transport"/>
    <property type="evidence" value="ECO:0007669"/>
    <property type="project" value="InterPro"/>
</dbReference>
<evidence type="ECO:0000256" key="6">
    <source>
        <dbReference type="ARBA" id="ARBA00022989"/>
    </source>
</evidence>
<accession>A0AAE1UQC2</accession>
<feature type="domain" description="T-SNARE coiled-coil homology" evidence="11">
    <location>
        <begin position="244"/>
        <end position="306"/>
    </location>
</feature>
<sequence>MSDPHTTYINLLPPSTTPHVQNMNSDPLLDSDPLFDPCWPELMASWNPSQPATNSPPQSYSDPCWPHLSPHYLTQFDPYLSQFDPYLSQFDPYWAHLDPYWPHYSPTTLPRLAFHLLEVETEVFVAAALLYALLLVFLNSHCSRIVEKNPRKFKIDGGELASRRNFIEHTKEEVKSMKERLNFTKKDRDVTARQVPDQATPLEEGSPLKMPQVVTHGATRYSRLVNEADSPNNEFIEHTLVQQQMIMTQQDDQLDQIASSMGTLKTMSRQIGQEVDEQAVMLDDFGHEMDHTQSKMENTLSKMAKVMHLSNDRRQWAAIGVLSGVLAVVVILYFVL</sequence>
<dbReference type="PROSITE" id="PS00914">
    <property type="entry name" value="SYNTAXIN"/>
    <property type="match status" value="1"/>
</dbReference>
<evidence type="ECO:0000256" key="2">
    <source>
        <dbReference type="ARBA" id="ARBA00009063"/>
    </source>
</evidence>
<comment type="caution">
    <text evidence="12">The sequence shown here is derived from an EMBL/GenBank/DDBJ whole genome shotgun (WGS) entry which is preliminary data.</text>
</comment>
<dbReference type="GO" id="GO:0005802">
    <property type="term" value="C:trans-Golgi network"/>
    <property type="evidence" value="ECO:0007669"/>
    <property type="project" value="UniProtKB-ARBA"/>
</dbReference>
<dbReference type="GO" id="GO:0000139">
    <property type="term" value="C:Golgi membrane"/>
    <property type="evidence" value="ECO:0007669"/>
    <property type="project" value="UniProtKB-SubCell"/>
</dbReference>
<gene>
    <name evidence="12" type="ORF">Pmani_003091</name>
</gene>
<dbReference type="InterPro" id="IPR000727">
    <property type="entry name" value="T_SNARE_dom"/>
</dbReference>
<dbReference type="PROSITE" id="PS50192">
    <property type="entry name" value="T_SNARE"/>
    <property type="match status" value="1"/>
</dbReference>
<dbReference type="SUPFAM" id="SSF58038">
    <property type="entry name" value="SNARE fusion complex"/>
    <property type="match status" value="1"/>
</dbReference>
<evidence type="ECO:0000259" key="11">
    <source>
        <dbReference type="PROSITE" id="PS50192"/>
    </source>
</evidence>
<evidence type="ECO:0000256" key="8">
    <source>
        <dbReference type="ARBA" id="ARBA00023054"/>
    </source>
</evidence>
<dbReference type="GO" id="GO:0006886">
    <property type="term" value="P:intracellular protein transport"/>
    <property type="evidence" value="ECO:0007669"/>
    <property type="project" value="InterPro"/>
</dbReference>
<organism evidence="12 13">
    <name type="scientific">Petrolisthes manimaculis</name>
    <dbReference type="NCBI Taxonomy" id="1843537"/>
    <lineage>
        <taxon>Eukaryota</taxon>
        <taxon>Metazoa</taxon>
        <taxon>Ecdysozoa</taxon>
        <taxon>Arthropoda</taxon>
        <taxon>Crustacea</taxon>
        <taxon>Multicrustacea</taxon>
        <taxon>Malacostraca</taxon>
        <taxon>Eumalacostraca</taxon>
        <taxon>Eucarida</taxon>
        <taxon>Decapoda</taxon>
        <taxon>Pleocyemata</taxon>
        <taxon>Anomura</taxon>
        <taxon>Galatheoidea</taxon>
        <taxon>Porcellanidae</taxon>
        <taxon>Petrolisthes</taxon>
    </lineage>
</organism>
<dbReference type="Pfam" id="PF05739">
    <property type="entry name" value="SNARE"/>
    <property type="match status" value="1"/>
</dbReference>
<keyword evidence="9 10" id="KW-0472">Membrane</keyword>
<dbReference type="CDD" id="cd15851">
    <property type="entry name" value="SNARE_Syntaxin6"/>
    <property type="match status" value="1"/>
</dbReference>
<dbReference type="EMBL" id="JAWZYT010000221">
    <property type="protein sequence ID" value="KAK4326374.1"/>
    <property type="molecule type" value="Genomic_DNA"/>
</dbReference>
<evidence type="ECO:0000256" key="9">
    <source>
        <dbReference type="ARBA" id="ARBA00023136"/>
    </source>
</evidence>
<dbReference type="InterPro" id="IPR010989">
    <property type="entry name" value="SNARE"/>
</dbReference>